<evidence type="ECO:0000256" key="2">
    <source>
        <dbReference type="ARBA" id="ARBA00023027"/>
    </source>
</evidence>
<dbReference type="GO" id="GO:0017150">
    <property type="term" value="F:tRNA dihydrouridine synthase activity"/>
    <property type="evidence" value="ECO:0007669"/>
    <property type="project" value="TreeGrafter"/>
</dbReference>
<reference evidence="4 5" key="1">
    <citation type="submission" date="2016-03" db="EMBL/GenBank/DDBJ databases">
        <title>Comparative genomics of the ectomycorrhizal sister species Rhizopogon vinicolor and Rhizopogon vesiculosus (Basidiomycota: Boletales) reveals a divergence of the mating type B locus.</title>
        <authorList>
            <person name="Mujic A.B."/>
            <person name="Kuo A."/>
            <person name="Tritt A."/>
            <person name="Lipzen A."/>
            <person name="Chen C."/>
            <person name="Johnson J."/>
            <person name="Sharma A."/>
            <person name="Barry K."/>
            <person name="Grigoriev I.V."/>
            <person name="Spatafora J.W."/>
        </authorList>
    </citation>
    <scope>NUCLEOTIDE SEQUENCE [LARGE SCALE GENOMIC DNA]</scope>
    <source>
        <strain evidence="4 5">AM-OR11-056</strain>
    </source>
</reference>
<keyword evidence="1" id="KW-0521">NADP</keyword>
<dbReference type="STRING" id="180088.A0A1J8QCP8"/>
<protein>
    <recommendedName>
        <fullName evidence="3">DUS-like FMN-binding domain-containing protein</fullName>
    </recommendedName>
</protein>
<dbReference type="InterPro" id="IPR035587">
    <property type="entry name" value="DUS-like_FMN-bd"/>
</dbReference>
<dbReference type="PANTHER" id="PTHR11082:SF5">
    <property type="entry name" value="TRNA-DIHYDROURIDINE(16_17) SYNTHASE [NAD(P)(+)]-LIKE"/>
    <property type="match status" value="1"/>
</dbReference>
<dbReference type="InterPro" id="IPR013785">
    <property type="entry name" value="Aldolase_TIM"/>
</dbReference>
<dbReference type="EMBL" id="LVVM01005099">
    <property type="protein sequence ID" value="OJA11377.1"/>
    <property type="molecule type" value="Genomic_DNA"/>
</dbReference>
<dbReference type="SUPFAM" id="SSF51395">
    <property type="entry name" value="FMN-linked oxidoreductases"/>
    <property type="match status" value="1"/>
</dbReference>
<comment type="caution">
    <text evidence="4">The sequence shown here is derived from an EMBL/GenBank/DDBJ whole genome shotgun (WGS) entry which is preliminary data.</text>
</comment>
<dbReference type="Pfam" id="PF01207">
    <property type="entry name" value="Dus"/>
    <property type="match status" value="1"/>
</dbReference>
<dbReference type="OrthoDB" id="272303at2759"/>
<organism evidence="4 5">
    <name type="scientific">Rhizopogon vesiculosus</name>
    <dbReference type="NCBI Taxonomy" id="180088"/>
    <lineage>
        <taxon>Eukaryota</taxon>
        <taxon>Fungi</taxon>
        <taxon>Dikarya</taxon>
        <taxon>Basidiomycota</taxon>
        <taxon>Agaricomycotina</taxon>
        <taxon>Agaricomycetes</taxon>
        <taxon>Agaricomycetidae</taxon>
        <taxon>Boletales</taxon>
        <taxon>Suillineae</taxon>
        <taxon>Rhizopogonaceae</taxon>
        <taxon>Rhizopogon</taxon>
    </lineage>
</organism>
<evidence type="ECO:0000259" key="3">
    <source>
        <dbReference type="Pfam" id="PF01207"/>
    </source>
</evidence>
<gene>
    <name evidence="4" type="ORF">AZE42_05162</name>
</gene>
<proteinExistence type="predicted"/>
<accession>A0A1J8QCP8</accession>
<evidence type="ECO:0000313" key="4">
    <source>
        <dbReference type="EMBL" id="OJA11377.1"/>
    </source>
</evidence>
<dbReference type="Gene3D" id="3.20.20.70">
    <property type="entry name" value="Aldolase class I"/>
    <property type="match status" value="1"/>
</dbReference>
<feature type="domain" description="DUS-like FMN-binding" evidence="3">
    <location>
        <begin position="21"/>
        <end position="111"/>
    </location>
</feature>
<keyword evidence="5" id="KW-1185">Reference proteome</keyword>
<sequence length="118" mass="13009">MLLLQPPTSVTLRLYPSSSPPSFTGECATLLEQAGASWITLRARHISARRRRRQGAADLDVIHALKKALRVPVVSNGDVRTWEDMQKNKEETEADGIMVGETLLCNPCPFSNVIPDPV</sequence>
<evidence type="ECO:0000313" key="5">
    <source>
        <dbReference type="Proteomes" id="UP000183567"/>
    </source>
</evidence>
<dbReference type="PANTHER" id="PTHR11082">
    <property type="entry name" value="TRNA-DIHYDROURIDINE SYNTHASE"/>
    <property type="match status" value="1"/>
</dbReference>
<evidence type="ECO:0000256" key="1">
    <source>
        <dbReference type="ARBA" id="ARBA00022857"/>
    </source>
</evidence>
<keyword evidence="2" id="KW-0520">NAD</keyword>
<name>A0A1J8QCP8_9AGAM</name>
<dbReference type="Proteomes" id="UP000183567">
    <property type="component" value="Unassembled WGS sequence"/>
</dbReference>
<dbReference type="AlphaFoldDB" id="A0A1J8QCP8"/>